<dbReference type="Proteomes" id="UP000299102">
    <property type="component" value="Unassembled WGS sequence"/>
</dbReference>
<organism evidence="2 3">
    <name type="scientific">Eumeta variegata</name>
    <name type="common">Bagworm moth</name>
    <name type="synonym">Eumeta japonica</name>
    <dbReference type="NCBI Taxonomy" id="151549"/>
    <lineage>
        <taxon>Eukaryota</taxon>
        <taxon>Metazoa</taxon>
        <taxon>Ecdysozoa</taxon>
        <taxon>Arthropoda</taxon>
        <taxon>Hexapoda</taxon>
        <taxon>Insecta</taxon>
        <taxon>Pterygota</taxon>
        <taxon>Neoptera</taxon>
        <taxon>Endopterygota</taxon>
        <taxon>Lepidoptera</taxon>
        <taxon>Glossata</taxon>
        <taxon>Ditrysia</taxon>
        <taxon>Tineoidea</taxon>
        <taxon>Psychidae</taxon>
        <taxon>Oiketicinae</taxon>
        <taxon>Eumeta</taxon>
    </lineage>
</organism>
<accession>A0A4C1VJC6</accession>
<comment type="caution">
    <text evidence="2">The sequence shown here is derived from an EMBL/GenBank/DDBJ whole genome shotgun (WGS) entry which is preliminary data.</text>
</comment>
<proteinExistence type="predicted"/>
<name>A0A4C1VJC6_EUMVA</name>
<evidence type="ECO:0000313" key="2">
    <source>
        <dbReference type="EMBL" id="GBP39208.1"/>
    </source>
</evidence>
<evidence type="ECO:0000313" key="3">
    <source>
        <dbReference type="Proteomes" id="UP000299102"/>
    </source>
</evidence>
<evidence type="ECO:0000256" key="1">
    <source>
        <dbReference type="SAM" id="MobiDB-lite"/>
    </source>
</evidence>
<dbReference type="EMBL" id="BGZK01000361">
    <property type="protein sequence ID" value="GBP39208.1"/>
    <property type="molecule type" value="Genomic_DNA"/>
</dbReference>
<gene>
    <name evidence="2" type="ORF">EVAR_26994_1</name>
</gene>
<keyword evidence="3" id="KW-1185">Reference proteome</keyword>
<feature type="region of interest" description="Disordered" evidence="1">
    <location>
        <begin position="24"/>
        <end position="72"/>
    </location>
</feature>
<protein>
    <submittedName>
        <fullName evidence="2">Uncharacterized protein</fullName>
    </submittedName>
</protein>
<reference evidence="2 3" key="1">
    <citation type="journal article" date="2019" name="Commun. Biol.">
        <title>The bagworm genome reveals a unique fibroin gene that provides high tensile strength.</title>
        <authorList>
            <person name="Kono N."/>
            <person name="Nakamura H."/>
            <person name="Ohtoshi R."/>
            <person name="Tomita M."/>
            <person name="Numata K."/>
            <person name="Arakawa K."/>
        </authorList>
    </citation>
    <scope>NUCLEOTIDE SEQUENCE [LARGE SCALE GENOMIC DNA]</scope>
</reference>
<sequence length="104" mass="11309">MQLAPGKWTCKNLCRRKPSESFLPVDDTVSDGGRAGGHGAATARARPLRARSSRLLPQSEPQAVGAPRPSPFALARNCRQNSTNLSETYKRAILVIGNVGRRRK</sequence>
<dbReference type="AlphaFoldDB" id="A0A4C1VJC6"/>